<accession>A0A183MII0</accession>
<organism evidence="1 2">
    <name type="scientific">Schistosoma margrebowiei</name>
    <dbReference type="NCBI Taxonomy" id="48269"/>
    <lineage>
        <taxon>Eukaryota</taxon>
        <taxon>Metazoa</taxon>
        <taxon>Spiralia</taxon>
        <taxon>Lophotrochozoa</taxon>
        <taxon>Platyhelminthes</taxon>
        <taxon>Trematoda</taxon>
        <taxon>Digenea</taxon>
        <taxon>Strigeidida</taxon>
        <taxon>Schistosomatoidea</taxon>
        <taxon>Schistosomatidae</taxon>
        <taxon>Schistosoma</taxon>
    </lineage>
</organism>
<sequence>MYTLENHQNNFNNDNHHQQYQNDKLSNTLSSLSSTSCIAYNDNNDLDELRIFLDENENDITDQDTSGYEVSEELSTKVVRRNSSLSLTSSSSSSVLLKSFHRPIQSASLKTSRPCRDINFTHNKVYTYPYPTKQTSNCTMLNAQSYKQQSKENLIPKNKHNEQSKIKNYHHTHSIKQMSKKNSVSNQMKNCHSNNHNSLFEENPMKTEQLSCNTFSQVMFNKKLQSNRTDHKIDKQKNGEYKLQNKPFNFDKEKLTKRKMDNMNSQYCSINNSKTCSKKDLSSICTLNGNKHVQETTTDLCLMSNSMLSRPSTSNSSCKMYHDKKSNSLCSNDHQFNSVPSSGEDRRAISKAEDEKRQAIRKVQLLASEAALISARQKALELRQAKLLEIRKNLQFKHKQAEARRKAIEASKQQRFNQLSKQFQDSYQQKTISNHSQQQKYPNRPYSCGSHLIHNYQKMNNNSTNVSTSKNTNESITSTTSITTITTINTNNVTTTYPIGFGSSTPRFVCYTNKELMHFKHHPSIKHTNNSNRMNTQLSNKIIKHSMDQFHNYNDKRIINSSRQNTYTKHSLFFKYDSYYYTNKCLIKSAHQDTTNCINNTDNKLYDHNWQSLSLYLDCDSIDTRITIENDQSVIPTEHHIHTTTTIPTTNIVDSNINSRKLNFSTQSTTLPSFITKNSLEKSTNSSKSMRLTKQSSIQSLTSMMLSSSMYDSSKQSLSVKQNYAPLKNFNKSDTFKSRNINNTKHKIVHCQTENSHKLLNASKTNLKQMNSSDVQCLNKSFIDQRKPISNERIEEKCIETLPSITTTITQGNVEKTLTDSSNSSPVFKDHHKIANLIIEEILNEITDENLSKITQSSLKTTDELFMKTDPNEAKVIKQQMESLSITSTVGIESSTLSLTSSLSTASSFSLLSNTTTIPGTVIDTLVVTTSIMQISPVTITSTKTSFIDNPLTIPKTLQFDNLTMNIIDSNKQIVNMTTESILNKLDKSIITEQPKVTNNNDNETQIKETLDPGFVHSSARCTCNLRELVLLAGFDLVSPSFTNCQSNLMNIREKPIQIVHPFNSTNLSQSGRLVISLSAELAEREARKKRLEGIMSRIKLHSKDYNQTINQSSINKLTNTIQDIEQMNDISKSQQEITSVVDNITITSSTPSSPIYSSSLTNINSQETNNNNISTLCHLVNNINSDQNHDHSKYKDELIFHDNNDDHNSNIDKYEYKNQSIQSDSNNTNNDIIRNRISIIDNMLSSGRLDRNSRAAEVLITMITKNQSNLNENRHLENIHELDDVIIPDYKYNTNTSNEQAS</sequence>
<evidence type="ECO:0000313" key="1">
    <source>
        <dbReference type="EMBL" id="VDP19326.1"/>
    </source>
</evidence>
<name>A0A183MII0_9TREM</name>
<gene>
    <name evidence="1" type="ORF">SMRZ_LOCUS15855</name>
</gene>
<protein>
    <submittedName>
        <fullName evidence="1">Uncharacterized protein</fullName>
    </submittedName>
</protein>
<dbReference type="EMBL" id="UZAI01017010">
    <property type="protein sequence ID" value="VDP19326.1"/>
    <property type="molecule type" value="Genomic_DNA"/>
</dbReference>
<evidence type="ECO:0000313" key="2">
    <source>
        <dbReference type="Proteomes" id="UP000277204"/>
    </source>
</evidence>
<keyword evidence="2" id="KW-1185">Reference proteome</keyword>
<proteinExistence type="predicted"/>
<reference evidence="1 2" key="1">
    <citation type="submission" date="2018-11" db="EMBL/GenBank/DDBJ databases">
        <authorList>
            <consortium name="Pathogen Informatics"/>
        </authorList>
    </citation>
    <scope>NUCLEOTIDE SEQUENCE [LARGE SCALE GENOMIC DNA]</scope>
    <source>
        <strain evidence="1 2">Zambia</strain>
    </source>
</reference>
<dbReference type="Proteomes" id="UP000277204">
    <property type="component" value="Unassembled WGS sequence"/>
</dbReference>